<dbReference type="Pfam" id="PF24852">
    <property type="entry name" value="DUF7726"/>
    <property type="match status" value="1"/>
</dbReference>
<feature type="compositionally biased region" description="Pro residues" evidence="1">
    <location>
        <begin position="71"/>
        <end position="84"/>
    </location>
</feature>
<proteinExistence type="predicted"/>
<name>A0A9W7AUH2_9STRA</name>
<feature type="compositionally biased region" description="Basic residues" evidence="1">
    <location>
        <begin position="138"/>
        <end position="154"/>
    </location>
</feature>
<comment type="caution">
    <text evidence="3">The sequence shown here is derived from an EMBL/GenBank/DDBJ whole genome shotgun (WGS) entry which is preliminary data.</text>
</comment>
<dbReference type="PANTHER" id="PTHR42339">
    <property type="entry name" value="HISTONE H1"/>
    <property type="match status" value="1"/>
</dbReference>
<reference evidence="4" key="1">
    <citation type="journal article" date="2023" name="Commun. Biol.">
        <title>Genome analysis of Parmales, the sister group of diatoms, reveals the evolutionary specialization of diatoms from phago-mixotrophs to photoautotrophs.</title>
        <authorList>
            <person name="Ban H."/>
            <person name="Sato S."/>
            <person name="Yoshikawa S."/>
            <person name="Yamada K."/>
            <person name="Nakamura Y."/>
            <person name="Ichinomiya M."/>
            <person name="Sato N."/>
            <person name="Blanc-Mathieu R."/>
            <person name="Endo H."/>
            <person name="Kuwata A."/>
            <person name="Ogata H."/>
        </authorList>
    </citation>
    <scope>NUCLEOTIDE SEQUENCE [LARGE SCALE GENOMIC DNA]</scope>
    <source>
        <strain evidence="4">NIES 3701</strain>
    </source>
</reference>
<feature type="compositionally biased region" description="Polar residues" evidence="1">
    <location>
        <begin position="124"/>
        <end position="135"/>
    </location>
</feature>
<feature type="compositionally biased region" description="Pro residues" evidence="1">
    <location>
        <begin position="93"/>
        <end position="109"/>
    </location>
</feature>
<feature type="compositionally biased region" description="Polar residues" evidence="1">
    <location>
        <begin position="467"/>
        <end position="478"/>
    </location>
</feature>
<feature type="compositionally biased region" description="Pro residues" evidence="1">
    <location>
        <begin position="37"/>
        <end position="47"/>
    </location>
</feature>
<evidence type="ECO:0000313" key="3">
    <source>
        <dbReference type="EMBL" id="GMH74170.1"/>
    </source>
</evidence>
<feature type="region of interest" description="Disordered" evidence="1">
    <location>
        <begin position="457"/>
        <end position="478"/>
    </location>
</feature>
<dbReference type="AlphaFoldDB" id="A0A9W7AUH2"/>
<feature type="domain" description="DUF7726" evidence="2">
    <location>
        <begin position="262"/>
        <end position="335"/>
    </location>
</feature>
<dbReference type="Proteomes" id="UP001165085">
    <property type="component" value="Unassembled WGS sequence"/>
</dbReference>
<gene>
    <name evidence="3" type="ORF">TrST_g14345</name>
</gene>
<sequence>MPPKKRNIIADPNTSATAASLLQFAGKPSRSTRSRPPVNPLPQPVNPLPQQTPLSQNPIPPPSSYTSSIPNPVPDLPAIPPPAPLNASGQPIVLPPHPNGFPNNNPPPVEYQINTSNIRKETLTKASRSVSVSATEKQKKKDSKPSVQKKKKTAPKATRTPKTPQEPKEIAGKEALELADKLIDPTTELAKIAVRNAAAPNLPQTQPMFDALESYQKQRYQMTAALNESLVSKKSPIKVDPKNPTDLLLSKISQIELVDGRVFDSCDDVRRKSLEFMATHKCTRAAFLRALCPGNRVKPKSWKVFTGFVGEFAGAGNRSYFLAYYFLEKLRVLQGEPKSAARIESERMYPNGRPFSHARDTSNPHTARQPGVPHRSGAKHEQGMIFHTHPSLQPKVVIPPAAQAAMAPSARLSLQSGIPIPVPFPPNASIPLAPVPPMPVAPSAPMPVAPVIPMPQAPALPEPEPPSASTIASTETYI</sequence>
<accession>A0A9W7AUH2</accession>
<evidence type="ECO:0000256" key="1">
    <source>
        <dbReference type="SAM" id="MobiDB-lite"/>
    </source>
</evidence>
<feature type="region of interest" description="Disordered" evidence="1">
    <location>
        <begin position="1"/>
        <end position="171"/>
    </location>
</feature>
<evidence type="ECO:0000313" key="4">
    <source>
        <dbReference type="Proteomes" id="UP001165085"/>
    </source>
</evidence>
<keyword evidence="4" id="KW-1185">Reference proteome</keyword>
<dbReference type="PANTHER" id="PTHR42339:SF1">
    <property type="entry name" value="HISTONE H1"/>
    <property type="match status" value="1"/>
</dbReference>
<dbReference type="EMBL" id="BRXY01000176">
    <property type="protein sequence ID" value="GMH74170.1"/>
    <property type="molecule type" value="Genomic_DNA"/>
</dbReference>
<feature type="region of interest" description="Disordered" evidence="1">
    <location>
        <begin position="347"/>
        <end position="379"/>
    </location>
</feature>
<dbReference type="OrthoDB" id="2592504at2759"/>
<dbReference type="InterPro" id="IPR056143">
    <property type="entry name" value="DUF7726"/>
</dbReference>
<evidence type="ECO:0000259" key="2">
    <source>
        <dbReference type="Pfam" id="PF24852"/>
    </source>
</evidence>
<protein>
    <recommendedName>
        <fullName evidence="2">DUF7726 domain-containing protein</fullName>
    </recommendedName>
</protein>
<feature type="compositionally biased region" description="Pro residues" evidence="1">
    <location>
        <begin position="457"/>
        <end position="466"/>
    </location>
</feature>
<organism evidence="3 4">
    <name type="scientific">Triparma strigata</name>
    <dbReference type="NCBI Taxonomy" id="1606541"/>
    <lineage>
        <taxon>Eukaryota</taxon>
        <taxon>Sar</taxon>
        <taxon>Stramenopiles</taxon>
        <taxon>Ochrophyta</taxon>
        <taxon>Bolidophyceae</taxon>
        <taxon>Parmales</taxon>
        <taxon>Triparmaceae</taxon>
        <taxon>Triparma</taxon>
    </lineage>
</organism>